<organism evidence="12 13">
    <name type="scientific">Lutibaculum baratangense AMV1</name>
    <dbReference type="NCBI Taxonomy" id="631454"/>
    <lineage>
        <taxon>Bacteria</taxon>
        <taxon>Pseudomonadati</taxon>
        <taxon>Pseudomonadota</taxon>
        <taxon>Alphaproteobacteria</taxon>
        <taxon>Hyphomicrobiales</taxon>
        <taxon>Tepidamorphaceae</taxon>
        <taxon>Lutibaculum</taxon>
    </lineage>
</organism>
<comment type="pathway">
    <text evidence="1 9">Cell wall biogenesis; peptidoglycan biosynthesis.</text>
</comment>
<feature type="region of interest" description="Disordered" evidence="10">
    <location>
        <begin position="1"/>
        <end position="23"/>
    </location>
</feature>
<dbReference type="eggNOG" id="COG1376">
    <property type="taxonomic scope" value="Bacteria"/>
</dbReference>
<dbReference type="STRING" id="631454.N177_1316"/>
<comment type="caution">
    <text evidence="12">The sequence shown here is derived from an EMBL/GenBank/DDBJ whole genome shotgun (WGS) entry which is preliminary data.</text>
</comment>
<dbReference type="FunFam" id="2.40.440.10:FF:000002">
    <property type="entry name" value="L,D-transpeptidase ErfK/SrfK"/>
    <property type="match status" value="1"/>
</dbReference>
<dbReference type="Gene3D" id="2.40.440.10">
    <property type="entry name" value="L,D-transpeptidase catalytic domain-like"/>
    <property type="match status" value="1"/>
</dbReference>
<evidence type="ECO:0000256" key="8">
    <source>
        <dbReference type="ARBA" id="ARBA00023316"/>
    </source>
</evidence>
<comment type="similarity">
    <text evidence="2">Belongs to the YkuD family.</text>
</comment>
<keyword evidence="8 9" id="KW-0961">Cell wall biogenesis/degradation</keyword>
<evidence type="ECO:0000313" key="13">
    <source>
        <dbReference type="Proteomes" id="UP000017819"/>
    </source>
</evidence>
<proteinExistence type="inferred from homology"/>
<dbReference type="GO" id="GO:0005576">
    <property type="term" value="C:extracellular region"/>
    <property type="evidence" value="ECO:0007669"/>
    <property type="project" value="TreeGrafter"/>
</dbReference>
<keyword evidence="6 9" id="KW-0133">Cell shape</keyword>
<dbReference type="GO" id="GO:0008360">
    <property type="term" value="P:regulation of cell shape"/>
    <property type="evidence" value="ECO:0007669"/>
    <property type="project" value="UniProtKB-UniRule"/>
</dbReference>
<name>V4RIR8_9HYPH</name>
<evidence type="ECO:0000256" key="7">
    <source>
        <dbReference type="ARBA" id="ARBA00022984"/>
    </source>
</evidence>
<dbReference type="GO" id="GO:0018104">
    <property type="term" value="P:peptidoglycan-protein cross-linking"/>
    <property type="evidence" value="ECO:0007669"/>
    <property type="project" value="TreeGrafter"/>
</dbReference>
<evidence type="ECO:0000256" key="4">
    <source>
        <dbReference type="ARBA" id="ARBA00022679"/>
    </source>
</evidence>
<dbReference type="InterPro" id="IPR005490">
    <property type="entry name" value="LD_TPept_cat_dom"/>
</dbReference>
<dbReference type="SUPFAM" id="SSF141523">
    <property type="entry name" value="L,D-transpeptidase catalytic domain-like"/>
    <property type="match status" value="1"/>
</dbReference>
<evidence type="ECO:0000256" key="2">
    <source>
        <dbReference type="ARBA" id="ARBA00005992"/>
    </source>
</evidence>
<evidence type="ECO:0000256" key="1">
    <source>
        <dbReference type="ARBA" id="ARBA00004752"/>
    </source>
</evidence>
<feature type="active site" description="Nucleophile" evidence="9">
    <location>
        <position position="183"/>
    </location>
</feature>
<dbReference type="GO" id="GO:0071972">
    <property type="term" value="F:peptidoglycan L,D-transpeptidase activity"/>
    <property type="evidence" value="ECO:0007669"/>
    <property type="project" value="TreeGrafter"/>
</dbReference>
<evidence type="ECO:0000256" key="9">
    <source>
        <dbReference type="PROSITE-ProRule" id="PRU01373"/>
    </source>
</evidence>
<accession>V4RIR8</accession>
<dbReference type="GO" id="GO:0071555">
    <property type="term" value="P:cell wall organization"/>
    <property type="evidence" value="ECO:0007669"/>
    <property type="project" value="UniProtKB-UniRule"/>
</dbReference>
<keyword evidence="4" id="KW-0808">Transferase</keyword>
<dbReference type="Proteomes" id="UP000017819">
    <property type="component" value="Unassembled WGS sequence"/>
</dbReference>
<dbReference type="GO" id="GO:0016757">
    <property type="term" value="F:glycosyltransferase activity"/>
    <property type="evidence" value="ECO:0007669"/>
    <property type="project" value="UniProtKB-KW"/>
</dbReference>
<reference evidence="12 13" key="1">
    <citation type="journal article" date="2014" name="Genome Announc.">
        <title>Draft Genome Sequence of Lutibaculum baratangense Strain AMV1T, Isolated from a Mud Volcano in Andamans, India.</title>
        <authorList>
            <person name="Singh A."/>
            <person name="Sreenivas A."/>
            <person name="Sathyanarayana Reddy G."/>
            <person name="Pinnaka A.K."/>
            <person name="Shivaji S."/>
        </authorList>
    </citation>
    <scope>NUCLEOTIDE SEQUENCE [LARGE SCALE GENOMIC DNA]</scope>
    <source>
        <strain evidence="12 13">AMV1</strain>
    </source>
</reference>
<keyword evidence="3" id="KW-0328">Glycosyltransferase</keyword>
<protein>
    <recommendedName>
        <fullName evidence="11">L,D-TPase catalytic domain-containing protein</fullName>
    </recommendedName>
</protein>
<evidence type="ECO:0000256" key="3">
    <source>
        <dbReference type="ARBA" id="ARBA00022676"/>
    </source>
</evidence>
<dbReference type="InterPro" id="IPR038063">
    <property type="entry name" value="Transpep_catalytic_dom"/>
</dbReference>
<dbReference type="EMBL" id="AWXZ01000017">
    <property type="protein sequence ID" value="ESR25981.1"/>
    <property type="molecule type" value="Genomic_DNA"/>
</dbReference>
<dbReference type="PATRIC" id="fig|631454.5.peg.1301"/>
<evidence type="ECO:0000256" key="10">
    <source>
        <dbReference type="SAM" id="MobiDB-lite"/>
    </source>
</evidence>
<sequence>MLALSAAGCATMPPVSQTPPAPPAPTFPAHALMMYRAMPEEEFPVPAVDLSELDPRYYREVVDYQTDEKPGTVIVDTPNRYLYHVEEGGTATRYGVGIGRAGFDWSGRAHIAYKREWPKWTPPAAMIERQPELEKWRHGQPPGIENPLGARALYIHQGNRDTLYRIHGTGEAWSIGSAVSSGCVRLVHQDVIDLHARVRPGSTIVVIG</sequence>
<dbReference type="UniPathway" id="UPA00219"/>
<dbReference type="Pfam" id="PF03734">
    <property type="entry name" value="YkuD"/>
    <property type="match status" value="1"/>
</dbReference>
<dbReference type="PANTHER" id="PTHR30582">
    <property type="entry name" value="L,D-TRANSPEPTIDASE"/>
    <property type="match status" value="1"/>
</dbReference>
<evidence type="ECO:0000259" key="11">
    <source>
        <dbReference type="PROSITE" id="PS52029"/>
    </source>
</evidence>
<keyword evidence="13" id="KW-1185">Reference proteome</keyword>
<evidence type="ECO:0000313" key="12">
    <source>
        <dbReference type="EMBL" id="ESR25981.1"/>
    </source>
</evidence>
<dbReference type="PROSITE" id="PS52029">
    <property type="entry name" value="LD_TPASE"/>
    <property type="match status" value="1"/>
</dbReference>
<keyword evidence="5" id="KW-0378">Hydrolase</keyword>
<keyword evidence="7 9" id="KW-0573">Peptidoglycan synthesis</keyword>
<feature type="active site" description="Proton donor/acceptor" evidence="9">
    <location>
        <position position="167"/>
    </location>
</feature>
<evidence type="ECO:0000256" key="6">
    <source>
        <dbReference type="ARBA" id="ARBA00022960"/>
    </source>
</evidence>
<dbReference type="CDD" id="cd16913">
    <property type="entry name" value="YkuD_like"/>
    <property type="match status" value="1"/>
</dbReference>
<dbReference type="InterPro" id="IPR050979">
    <property type="entry name" value="LD-transpeptidase"/>
</dbReference>
<feature type="domain" description="L,D-TPase catalytic" evidence="11">
    <location>
        <begin position="71"/>
        <end position="207"/>
    </location>
</feature>
<dbReference type="AlphaFoldDB" id="V4RIR8"/>
<gene>
    <name evidence="12" type="ORF">N177_1316</name>
</gene>
<evidence type="ECO:0000256" key="5">
    <source>
        <dbReference type="ARBA" id="ARBA00022801"/>
    </source>
</evidence>
<dbReference type="PANTHER" id="PTHR30582:SF24">
    <property type="entry name" value="L,D-TRANSPEPTIDASE ERFK_SRFK-RELATED"/>
    <property type="match status" value="1"/>
</dbReference>